<feature type="region of interest" description="Disordered" evidence="1">
    <location>
        <begin position="141"/>
        <end position="223"/>
    </location>
</feature>
<reference evidence="3" key="1">
    <citation type="submission" date="2006-10" db="EMBL/GenBank/DDBJ databases">
        <authorList>
            <person name="Amadeo P."/>
            <person name="Zhao Q."/>
            <person name="Wortman J."/>
            <person name="Fraser-Liggett C."/>
            <person name="Carlton J."/>
        </authorList>
    </citation>
    <scope>NUCLEOTIDE SEQUENCE</scope>
    <source>
        <strain evidence="3">G3</strain>
    </source>
</reference>
<proteinExistence type="predicted"/>
<sequence>MSEDNHKNIIITIKFPEYDISDLKFTLQKKETCFNLKNLISKKTHFPLEDIVLEYNRQEIDDAALITKDFQEHSIKCYIHENSEAKENKLNQSNLDIPKSKIDFITRLGYNSNFVYKALQETNGDIDKTLLLLTSTAINQSRISQSHSESSDEPVLLTKSSESSSDSESSNYTASNEPQPVQKKKIIPVKASDYSSDSESSDESTNRTYGSTRKYKRQKSTPQLSTKELATEVVIIDTSKRNYLDLFEQCKTLNEKQIYLKLLVLVRKCPHVSHETYYKMLENTDEKSNFIAIDKKKQRLSIAAKKIKPGLSPDVFESQFPRVRFDPSEAIFMPHSSQERYDPRRKPKQKPSKPVATIKTPPKNVESTEENQSETSNDEHVTLDIIDPSNNEDNTRKDNKTSSKENLVASLQNFPFKFNEIESEKSDQEDNDASDPVIIDKITQVAEYSTDDPKSNEESHLPNTQNWSIESNVIADQSPEPVEIDKNQSLIARVREIVISEDIAKELLDKSNNNPELAAVEFFKKLLH</sequence>
<feature type="compositionally biased region" description="Basic and acidic residues" evidence="1">
    <location>
        <begin position="393"/>
        <end position="403"/>
    </location>
</feature>
<accession>A2EZV3</accession>
<feature type="region of interest" description="Disordered" evidence="1">
    <location>
        <begin position="327"/>
        <end position="404"/>
    </location>
</feature>
<dbReference type="InParanoid" id="A2EZV3"/>
<dbReference type="InterPro" id="IPR029071">
    <property type="entry name" value="Ubiquitin-like_domsf"/>
</dbReference>
<dbReference type="SUPFAM" id="SSF54236">
    <property type="entry name" value="Ubiquitin-like"/>
    <property type="match status" value="1"/>
</dbReference>
<dbReference type="InterPro" id="IPR015940">
    <property type="entry name" value="UBA"/>
</dbReference>
<dbReference type="Proteomes" id="UP000001542">
    <property type="component" value="Unassembled WGS sequence"/>
</dbReference>
<reference evidence="3" key="2">
    <citation type="journal article" date="2007" name="Science">
        <title>Draft genome sequence of the sexually transmitted pathogen Trichomonas vaginalis.</title>
        <authorList>
            <person name="Carlton J.M."/>
            <person name="Hirt R.P."/>
            <person name="Silva J.C."/>
            <person name="Delcher A.L."/>
            <person name="Schatz M."/>
            <person name="Zhao Q."/>
            <person name="Wortman J.R."/>
            <person name="Bidwell S.L."/>
            <person name="Alsmark U.C.M."/>
            <person name="Besteiro S."/>
            <person name="Sicheritz-Ponten T."/>
            <person name="Noel C.J."/>
            <person name="Dacks J.B."/>
            <person name="Foster P.G."/>
            <person name="Simillion C."/>
            <person name="Van de Peer Y."/>
            <person name="Miranda-Saavedra D."/>
            <person name="Barton G.J."/>
            <person name="Westrop G.D."/>
            <person name="Mueller S."/>
            <person name="Dessi D."/>
            <person name="Fiori P.L."/>
            <person name="Ren Q."/>
            <person name="Paulsen I."/>
            <person name="Zhang H."/>
            <person name="Bastida-Corcuera F.D."/>
            <person name="Simoes-Barbosa A."/>
            <person name="Brown M.T."/>
            <person name="Hayes R.D."/>
            <person name="Mukherjee M."/>
            <person name="Okumura C.Y."/>
            <person name="Schneider R."/>
            <person name="Smith A.J."/>
            <person name="Vanacova S."/>
            <person name="Villalvazo M."/>
            <person name="Haas B.J."/>
            <person name="Pertea M."/>
            <person name="Feldblyum T.V."/>
            <person name="Utterback T.R."/>
            <person name="Shu C.L."/>
            <person name="Osoegawa K."/>
            <person name="de Jong P.J."/>
            <person name="Hrdy I."/>
            <person name="Horvathova L."/>
            <person name="Zubacova Z."/>
            <person name="Dolezal P."/>
            <person name="Malik S.B."/>
            <person name="Logsdon J.M. Jr."/>
            <person name="Henze K."/>
            <person name="Gupta A."/>
            <person name="Wang C.C."/>
            <person name="Dunne R.L."/>
            <person name="Upcroft J.A."/>
            <person name="Upcroft P."/>
            <person name="White O."/>
            <person name="Salzberg S.L."/>
            <person name="Tang P."/>
            <person name="Chiu C.-H."/>
            <person name="Lee Y.-S."/>
            <person name="Embley T.M."/>
            <person name="Coombs G.H."/>
            <person name="Mottram J.C."/>
            <person name="Tachezy J."/>
            <person name="Fraser-Liggett C.M."/>
            <person name="Johnson P.J."/>
        </authorList>
    </citation>
    <scope>NUCLEOTIDE SEQUENCE [LARGE SCALE GENOMIC DNA]</scope>
    <source>
        <strain evidence="3">G3</strain>
    </source>
</reference>
<gene>
    <name evidence="3" type="ORF">TVAG_273270</name>
</gene>
<name>A2EZV3_TRIV3</name>
<dbReference type="RefSeq" id="XP_001314363.1">
    <property type="nucleotide sequence ID" value="XM_001314344.1"/>
</dbReference>
<evidence type="ECO:0000259" key="2">
    <source>
        <dbReference type="PROSITE" id="PS50030"/>
    </source>
</evidence>
<evidence type="ECO:0000313" key="4">
    <source>
        <dbReference type="Proteomes" id="UP000001542"/>
    </source>
</evidence>
<protein>
    <submittedName>
        <fullName evidence="3">UBA/TS-N domain containing protein</fullName>
    </submittedName>
</protein>
<evidence type="ECO:0000313" key="3">
    <source>
        <dbReference type="EMBL" id="EAY01816.1"/>
    </source>
</evidence>
<dbReference type="EMBL" id="DS113556">
    <property type="protein sequence ID" value="EAY01816.1"/>
    <property type="molecule type" value="Genomic_DNA"/>
</dbReference>
<dbReference type="PROSITE" id="PS50030">
    <property type="entry name" value="UBA"/>
    <property type="match status" value="1"/>
</dbReference>
<feature type="compositionally biased region" description="Low complexity" evidence="1">
    <location>
        <begin position="160"/>
        <end position="170"/>
    </location>
</feature>
<organism evidence="3 4">
    <name type="scientific">Trichomonas vaginalis (strain ATCC PRA-98 / G3)</name>
    <dbReference type="NCBI Taxonomy" id="412133"/>
    <lineage>
        <taxon>Eukaryota</taxon>
        <taxon>Metamonada</taxon>
        <taxon>Parabasalia</taxon>
        <taxon>Trichomonadida</taxon>
        <taxon>Trichomonadidae</taxon>
        <taxon>Trichomonas</taxon>
    </lineage>
</organism>
<evidence type="ECO:0000256" key="1">
    <source>
        <dbReference type="SAM" id="MobiDB-lite"/>
    </source>
</evidence>
<dbReference type="AlphaFoldDB" id="A2EZV3"/>
<dbReference type="VEuPathDB" id="TrichDB:TVAG_273270"/>
<dbReference type="KEGG" id="tva:4759645"/>
<keyword evidence="4" id="KW-1185">Reference proteome</keyword>
<feature type="domain" description="UBA" evidence="2">
    <location>
        <begin position="96"/>
        <end position="136"/>
    </location>
</feature>
<dbReference type="VEuPathDB" id="TrichDB:TVAGG3_0197300"/>